<dbReference type="Proteomes" id="UP000615755">
    <property type="component" value="Unassembled WGS sequence"/>
</dbReference>
<gene>
    <name evidence="1" type="ORF">PAUR_b0098</name>
</gene>
<accession>A0ABR9EGL3</accession>
<sequence length="49" mass="5335">MSLITITSNRQQHALHVAQVSSGSGIFLTDIDITIYVDCEAGIVRQFQG</sequence>
<evidence type="ECO:0000313" key="2">
    <source>
        <dbReference type="Proteomes" id="UP000615755"/>
    </source>
</evidence>
<name>A0ABR9EGL3_9GAMM</name>
<reference evidence="1 2" key="1">
    <citation type="submission" date="2015-03" db="EMBL/GenBank/DDBJ databases">
        <title>Genome sequence of Pseudoalteromonas aurantia.</title>
        <authorList>
            <person name="Xie B.-B."/>
            <person name="Rong J.-C."/>
            <person name="Qin Q.-L."/>
            <person name="Zhang Y.-Z."/>
        </authorList>
    </citation>
    <scope>NUCLEOTIDE SEQUENCE [LARGE SCALE GENOMIC DNA]</scope>
    <source>
        <strain evidence="1 2">208</strain>
    </source>
</reference>
<protein>
    <submittedName>
        <fullName evidence="1">Uncharacterized protein</fullName>
    </submittedName>
</protein>
<proteinExistence type="predicted"/>
<dbReference type="EMBL" id="AQGV01000015">
    <property type="protein sequence ID" value="MBE0370136.1"/>
    <property type="molecule type" value="Genomic_DNA"/>
</dbReference>
<keyword evidence="2" id="KW-1185">Reference proteome</keyword>
<organism evidence="1 2">
    <name type="scientific">Pseudoalteromonas aurantia 208</name>
    <dbReference type="NCBI Taxonomy" id="1314867"/>
    <lineage>
        <taxon>Bacteria</taxon>
        <taxon>Pseudomonadati</taxon>
        <taxon>Pseudomonadota</taxon>
        <taxon>Gammaproteobacteria</taxon>
        <taxon>Alteromonadales</taxon>
        <taxon>Pseudoalteromonadaceae</taxon>
        <taxon>Pseudoalteromonas</taxon>
    </lineage>
</organism>
<evidence type="ECO:0000313" key="1">
    <source>
        <dbReference type="EMBL" id="MBE0370136.1"/>
    </source>
</evidence>
<comment type="caution">
    <text evidence="1">The sequence shown here is derived from an EMBL/GenBank/DDBJ whole genome shotgun (WGS) entry which is preliminary data.</text>
</comment>